<comment type="similarity">
    <text evidence="16">Belongs to the phosphofructokinase type A (PFKA) family. ATP-dependent PFK group I subfamily. Eukaryotic two domain clade 'E' sub-subfamily.</text>
</comment>
<feature type="binding site" description="in other chain" evidence="16">
    <location>
        <begin position="291"/>
        <end position="294"/>
    </location>
    <ligand>
        <name>substrate</name>
        <note>ligand shared between dimeric partners</note>
    </ligand>
</feature>
<evidence type="ECO:0000256" key="15">
    <source>
        <dbReference type="ARBA" id="ARBA00048070"/>
    </source>
</evidence>
<evidence type="ECO:0000256" key="2">
    <source>
        <dbReference type="ARBA" id="ARBA00002659"/>
    </source>
</evidence>
<evidence type="ECO:0000313" key="19">
    <source>
        <dbReference type="EMBL" id="PNP48959.1"/>
    </source>
</evidence>
<dbReference type="InterPro" id="IPR000023">
    <property type="entry name" value="Phosphofructokinase_dom"/>
</dbReference>
<evidence type="ECO:0000313" key="20">
    <source>
        <dbReference type="EMBL" id="PON26382.1"/>
    </source>
</evidence>
<evidence type="ECO:0000313" key="21">
    <source>
        <dbReference type="Proteomes" id="UP000054821"/>
    </source>
</evidence>
<feature type="binding site" evidence="16">
    <location>
        <begin position="77"/>
        <end position="78"/>
    </location>
    <ligand>
        <name>ATP</name>
        <dbReference type="ChEBI" id="CHEBI:30616"/>
    </ligand>
</feature>
<feature type="binding site" description="in other chain" evidence="16">
    <location>
        <position position="637"/>
    </location>
    <ligand>
        <name>beta-D-fructose 2,6-bisphosphate</name>
        <dbReference type="ChEBI" id="CHEBI:58579"/>
        <note>allosteric activator; ligand shared between dimeric partners</note>
    </ligand>
</feature>
<comment type="caution">
    <text evidence="20">The sequence shown here is derived from an EMBL/GenBank/DDBJ whole genome shotgun (WGS) entry which is preliminary data.</text>
</comment>
<comment type="activity regulation">
    <text evidence="16">Allosterically activated by ADP, AMP, or fructose 2,6-bisphosphate, and allosterically inhibited by ATP or citrate.</text>
</comment>
<dbReference type="Gene3D" id="3.40.50.450">
    <property type="match status" value="2"/>
</dbReference>
<dbReference type="GO" id="GO:0042802">
    <property type="term" value="F:identical protein binding"/>
    <property type="evidence" value="ECO:0007669"/>
    <property type="project" value="TreeGrafter"/>
</dbReference>
<evidence type="ECO:0000256" key="8">
    <source>
        <dbReference type="ARBA" id="ARBA00022679"/>
    </source>
</evidence>
<dbReference type="InterPro" id="IPR022953">
    <property type="entry name" value="ATP_PFK"/>
</dbReference>
<keyword evidence="11 16" id="KW-0418">Kinase</keyword>
<dbReference type="EMBL" id="JPDN02000014">
    <property type="protein sequence ID" value="PON26382.1"/>
    <property type="molecule type" value="Genomic_DNA"/>
</dbReference>
<dbReference type="FunFam" id="3.40.50.460:FF:000008">
    <property type="entry name" value="ATP-dependent 6-phosphofructokinase"/>
    <property type="match status" value="1"/>
</dbReference>
<reference evidence="19 22" key="2">
    <citation type="submission" date="2017-02" db="EMBL/GenBank/DDBJ databases">
        <title>Genomes of Trichoderma spp. with biocontrol activity.</title>
        <authorList>
            <person name="Gardiner D."/>
            <person name="Kazan K."/>
            <person name="Vos C."/>
            <person name="Harvey P."/>
        </authorList>
    </citation>
    <scope>NUCLEOTIDE SEQUENCE [LARGE SCALE GENOMIC DNA]</scope>
    <source>
        <strain evidence="19 22">A5MH</strain>
    </source>
</reference>
<feature type="binding site" description="in other chain" evidence="16">
    <location>
        <begin position="197"/>
        <end position="199"/>
    </location>
    <ligand>
        <name>substrate</name>
        <note>ligand shared between dimeric partners</note>
    </ligand>
</feature>
<accession>A0A0W7W0M9</accession>
<dbReference type="InterPro" id="IPR035966">
    <property type="entry name" value="PKF_sf"/>
</dbReference>
<feature type="binding site" evidence="16">
    <location>
        <position position="108"/>
    </location>
    <ligand>
        <name>Mg(2+)</name>
        <dbReference type="ChEBI" id="CHEBI:18420"/>
        <note>catalytic</note>
    </ligand>
</feature>
<evidence type="ECO:0000256" key="14">
    <source>
        <dbReference type="ARBA" id="ARBA00023152"/>
    </source>
</evidence>
<dbReference type="PANTHER" id="PTHR13697">
    <property type="entry name" value="PHOSPHOFRUCTOKINASE"/>
    <property type="match status" value="1"/>
</dbReference>
<dbReference type="InterPro" id="IPR015912">
    <property type="entry name" value="Phosphofructokinase_CS"/>
</dbReference>
<comment type="pathway">
    <text evidence="5 16 17">Carbohydrate degradation; glycolysis; D-glyceraldehyde 3-phosphate and glycerone phosphate from D-glucose: step 3/4.</text>
</comment>
<organism evidence="20 21">
    <name type="scientific">Trichoderma gamsii</name>
    <dbReference type="NCBI Taxonomy" id="398673"/>
    <lineage>
        <taxon>Eukaryota</taxon>
        <taxon>Fungi</taxon>
        <taxon>Dikarya</taxon>
        <taxon>Ascomycota</taxon>
        <taxon>Pezizomycotina</taxon>
        <taxon>Sordariomycetes</taxon>
        <taxon>Hypocreomycetidae</taxon>
        <taxon>Hypocreales</taxon>
        <taxon>Hypocreaceae</taxon>
        <taxon>Trichoderma</taxon>
    </lineage>
</organism>
<keyword evidence="10 16" id="KW-0547">Nucleotide-binding</keyword>
<feature type="binding site" evidence="16">
    <location>
        <position position="190"/>
    </location>
    <ligand>
        <name>substrate</name>
        <note>ligand shared between dimeric partners</note>
    </ligand>
</feature>
<dbReference type="GO" id="GO:0070095">
    <property type="term" value="F:fructose-6-phosphate binding"/>
    <property type="evidence" value="ECO:0007669"/>
    <property type="project" value="TreeGrafter"/>
</dbReference>
<feature type="binding site" description="in other chain" evidence="16">
    <location>
        <begin position="669"/>
        <end position="672"/>
    </location>
    <ligand>
        <name>beta-D-fructose 2,6-bisphosphate</name>
        <dbReference type="ChEBI" id="CHEBI:58579"/>
        <note>allosteric activator; ligand shared between dimeric partners</note>
    </ligand>
</feature>
<keyword evidence="21" id="KW-1185">Reference proteome</keyword>
<dbReference type="GO" id="GO:0006002">
    <property type="term" value="P:fructose 6-phosphate metabolic process"/>
    <property type="evidence" value="ECO:0007669"/>
    <property type="project" value="InterPro"/>
</dbReference>
<comment type="function">
    <text evidence="2 16">Catalyzes the phosphorylation of D-fructose 6-phosphate to fructose 1,6-bisphosphate by ATP, the first committing step of glycolysis.</text>
</comment>
<dbReference type="EC" id="2.7.1.11" evidence="16"/>
<dbReference type="UniPathway" id="UPA00109">
    <property type="reaction ID" value="UER00182"/>
</dbReference>
<evidence type="ECO:0000256" key="17">
    <source>
        <dbReference type="PIRNR" id="PIRNR000533"/>
    </source>
</evidence>
<feature type="binding site" evidence="16">
    <location>
        <begin position="107"/>
        <end position="110"/>
    </location>
    <ligand>
        <name>ATP</name>
        <dbReference type="ChEBI" id="CHEBI:30616"/>
    </ligand>
</feature>
<dbReference type="PRINTS" id="PR00476">
    <property type="entry name" value="PHFRCTKINASE"/>
</dbReference>
<evidence type="ECO:0000256" key="7">
    <source>
        <dbReference type="ARBA" id="ARBA00022533"/>
    </source>
</evidence>
<gene>
    <name evidence="20" type="ORF">TGAM01_v204858</name>
    <name evidence="19" type="ORF">TGAMA5MH_00118</name>
</gene>
<evidence type="ECO:0000256" key="12">
    <source>
        <dbReference type="ARBA" id="ARBA00022840"/>
    </source>
</evidence>
<feature type="binding site" description="in other chain" evidence="16">
    <location>
        <begin position="577"/>
        <end position="579"/>
    </location>
    <ligand>
        <name>beta-D-fructose 2,6-bisphosphate</name>
        <dbReference type="ChEBI" id="CHEBI:58579"/>
        <note>allosteric activator; ligand shared between dimeric partners</note>
    </ligand>
</feature>
<feature type="domain" description="Phosphofructokinase" evidence="18">
    <location>
        <begin position="398"/>
        <end position="695"/>
    </location>
</feature>
<keyword evidence="9 16" id="KW-0479">Metal-binding</keyword>
<dbReference type="GO" id="GO:0005741">
    <property type="term" value="C:mitochondrial outer membrane"/>
    <property type="evidence" value="ECO:0007669"/>
    <property type="project" value="UniProtKB-SubCell"/>
</dbReference>
<dbReference type="EMBL" id="MTYH01000001">
    <property type="protein sequence ID" value="PNP48959.1"/>
    <property type="molecule type" value="Genomic_DNA"/>
</dbReference>
<evidence type="ECO:0000256" key="9">
    <source>
        <dbReference type="ARBA" id="ARBA00022723"/>
    </source>
</evidence>
<comment type="similarity">
    <text evidence="17">Belongs to the phosphofructokinase type A (PFKA) family. ATP-dependent PFK group I subfamily. Eukaryotic two domain clade "E" sub-subfamily.</text>
</comment>
<feature type="region of interest" description="N-terminal catalytic PFK domain 1" evidence="16">
    <location>
        <begin position="1"/>
        <end position="383"/>
    </location>
</feature>
<dbReference type="GO" id="GO:1902600">
    <property type="term" value="P:proton transmembrane transport"/>
    <property type="evidence" value="ECO:0007669"/>
    <property type="project" value="UniProtKB-ARBA"/>
</dbReference>
<feature type="domain" description="Phosphofructokinase" evidence="18">
    <location>
        <begin position="6"/>
        <end position="317"/>
    </location>
</feature>
<keyword evidence="6 16" id="KW-0963">Cytoplasm</keyword>
<feature type="binding site" description="in other chain" evidence="16">
    <location>
        <begin position="532"/>
        <end position="536"/>
    </location>
    <ligand>
        <name>beta-D-fructose 2,6-bisphosphate</name>
        <dbReference type="ChEBI" id="CHEBI:58579"/>
        <note>allosteric activator; ligand shared between dimeric partners</note>
    </ligand>
</feature>
<feature type="binding site" description="in other chain" evidence="16">
    <location>
        <position position="474"/>
    </location>
    <ligand>
        <name>beta-D-fructose 2,6-bisphosphate</name>
        <dbReference type="ChEBI" id="CHEBI:58579"/>
        <note>allosteric activator; ligand shared between dimeric partners</note>
    </ligand>
</feature>
<feature type="binding site" evidence="16">
    <location>
        <position position="663"/>
    </location>
    <ligand>
        <name>beta-D-fructose 2,6-bisphosphate</name>
        <dbReference type="ChEBI" id="CHEBI:58579"/>
        <note>allosteric activator; ligand shared between dimeric partners</note>
    </ligand>
</feature>
<feature type="binding site" description="in other chain" evidence="16">
    <location>
        <position position="741"/>
    </location>
    <ligand>
        <name>beta-D-fructose 2,6-bisphosphate</name>
        <dbReference type="ChEBI" id="CHEBI:58579"/>
        <note>allosteric activator; ligand shared between dimeric partners</note>
    </ligand>
</feature>
<keyword evidence="14 16" id="KW-0324">Glycolysis</keyword>
<dbReference type="GO" id="GO:0046872">
    <property type="term" value="F:metal ion binding"/>
    <property type="evidence" value="ECO:0007669"/>
    <property type="project" value="UniProtKB-KW"/>
</dbReference>
<dbReference type="GO" id="GO:0003872">
    <property type="term" value="F:6-phosphofructokinase activity"/>
    <property type="evidence" value="ECO:0007669"/>
    <property type="project" value="UniProtKB-UniRule"/>
</dbReference>
<comment type="subunit">
    <text evidence="16">Homotetramer.</text>
</comment>
<keyword evidence="12 16" id="KW-0067">ATP-binding</keyword>
<dbReference type="PROSITE" id="PS00433">
    <property type="entry name" value="PHOSPHOFRUCTOKINASE"/>
    <property type="match status" value="2"/>
</dbReference>
<dbReference type="FunFam" id="3.40.50.460:FF:000007">
    <property type="entry name" value="ATP-dependent 6-phosphofructokinase"/>
    <property type="match status" value="1"/>
</dbReference>
<dbReference type="PANTHER" id="PTHR13697:SF4">
    <property type="entry name" value="ATP-DEPENDENT 6-PHOSPHOFRUCTOKINASE"/>
    <property type="match status" value="1"/>
</dbReference>
<feature type="region of interest" description="C-terminal regulatory PFK domain 2" evidence="16">
    <location>
        <begin position="398"/>
        <end position="788"/>
    </location>
</feature>
<evidence type="ECO:0000256" key="16">
    <source>
        <dbReference type="HAMAP-Rule" id="MF_03184"/>
    </source>
</evidence>
<dbReference type="STRING" id="398673.A0A0W7W0M9"/>
<dbReference type="GO" id="GO:0005524">
    <property type="term" value="F:ATP binding"/>
    <property type="evidence" value="ECO:0007669"/>
    <property type="project" value="UniProtKB-KW"/>
</dbReference>
<feature type="binding site" description="in other chain" evidence="16">
    <location>
        <position position="253"/>
    </location>
    <ligand>
        <name>substrate</name>
        <note>ligand shared between dimeric partners</note>
    </ligand>
</feature>
<dbReference type="NCBIfam" id="TIGR02478">
    <property type="entry name" value="6PF1K_euk"/>
    <property type="match status" value="1"/>
</dbReference>
<proteinExistence type="inferred from homology"/>
<evidence type="ECO:0000256" key="3">
    <source>
        <dbReference type="ARBA" id="ARBA00004496"/>
    </source>
</evidence>
<feature type="binding site" description="in other chain" evidence="16">
    <location>
        <begin position="153"/>
        <end position="155"/>
    </location>
    <ligand>
        <name>substrate</name>
        <note>ligand shared between dimeric partners</note>
    </ligand>
</feature>
<evidence type="ECO:0000256" key="6">
    <source>
        <dbReference type="ARBA" id="ARBA00022490"/>
    </source>
</evidence>
<feature type="region of interest" description="Interdomain linker" evidence="16">
    <location>
        <begin position="384"/>
        <end position="397"/>
    </location>
</feature>
<comment type="cofactor">
    <cofactor evidence="1 16">
        <name>Mg(2+)</name>
        <dbReference type="ChEBI" id="CHEBI:18420"/>
    </cofactor>
</comment>
<protein>
    <recommendedName>
        <fullName evidence="16">ATP-dependent 6-phosphofructokinase</fullName>
        <shortName evidence="16">ATP-PFK</shortName>
        <shortName evidence="16">Phosphofructokinase</shortName>
        <ecNumber evidence="16">2.7.1.11</ecNumber>
    </recommendedName>
    <alternativeName>
        <fullName evidence="16">Phosphohexokinase</fullName>
    </alternativeName>
</protein>
<evidence type="ECO:0000313" key="22">
    <source>
        <dbReference type="Proteomes" id="UP000236546"/>
    </source>
</evidence>
<dbReference type="RefSeq" id="XP_018665238.1">
    <property type="nucleotide sequence ID" value="XM_018801445.1"/>
</dbReference>
<dbReference type="GO" id="GO:0051453">
    <property type="term" value="P:regulation of intracellular pH"/>
    <property type="evidence" value="ECO:0007669"/>
    <property type="project" value="UniProtKB-ARBA"/>
</dbReference>
<dbReference type="Proteomes" id="UP000054821">
    <property type="component" value="Unassembled WGS sequence"/>
</dbReference>
<feature type="binding site" evidence="16">
    <location>
        <position position="14"/>
    </location>
    <ligand>
        <name>ATP</name>
        <dbReference type="ChEBI" id="CHEBI:30616"/>
    </ligand>
</feature>
<keyword evidence="7 16" id="KW-0021">Allosteric enzyme</keyword>
<dbReference type="InterPro" id="IPR009161">
    <property type="entry name" value="6-Pfructokinase_euk"/>
</dbReference>
<dbReference type="SUPFAM" id="SSF53784">
    <property type="entry name" value="Phosphofructokinase"/>
    <property type="match status" value="2"/>
</dbReference>
<dbReference type="FunFam" id="3.40.50.450:FF:000010">
    <property type="entry name" value="ATP-dependent 6-phosphofructokinase"/>
    <property type="match status" value="1"/>
</dbReference>
<dbReference type="Gene3D" id="3.40.50.460">
    <property type="entry name" value="Phosphofructokinase domain"/>
    <property type="match status" value="2"/>
</dbReference>
<evidence type="ECO:0000259" key="18">
    <source>
        <dbReference type="Pfam" id="PF00365"/>
    </source>
</evidence>
<name>A0A0W7W0M9_9HYPO</name>
<reference evidence="20 21" key="1">
    <citation type="journal article" date="2016" name="Genome Announc.">
        <title>Draft Whole-Genome Sequence of Trichoderma gamsii T6085, a Promising Biocontrol Agent of Fusarium Head Blight on Wheat.</title>
        <authorList>
            <person name="Baroncelli R."/>
            <person name="Zapparata A."/>
            <person name="Piaggeschi G."/>
            <person name="Sarrocco S."/>
            <person name="Vannacci G."/>
        </authorList>
    </citation>
    <scope>NUCLEOTIDE SEQUENCE [LARGE SCALE GENOMIC DNA]</scope>
    <source>
        <strain evidence="20 21">T6085</strain>
    </source>
</reference>
<dbReference type="GO" id="GO:0005945">
    <property type="term" value="C:6-phosphofructokinase complex"/>
    <property type="evidence" value="ECO:0007669"/>
    <property type="project" value="TreeGrafter"/>
</dbReference>
<comment type="subcellular location">
    <subcellularLocation>
        <location evidence="3 16">Cytoplasm</location>
    </subcellularLocation>
    <subcellularLocation>
        <location evidence="4">Mitochondrion outer membrane</location>
        <topology evidence="4">Peripheral membrane protein</topology>
        <orientation evidence="4">Cytoplasmic side</orientation>
    </subcellularLocation>
</comment>
<evidence type="ECO:0000256" key="1">
    <source>
        <dbReference type="ARBA" id="ARBA00001946"/>
    </source>
</evidence>
<sequence>MTVKKKIAVMTSGGDSPGMNAVVRAVVRMTIHMGCDAFCVYEGYEGLVQGGDLIKKMGWDDVRGFLSEGGTLIGTARCMAFYERPGRLTAAKNMVLNGIDALIICGGDGSLTGADKFRAEWPSLIDELVSNNELTAEQVAPYRHLNIVGLVGSIDNDLSGTDATIGCYSALSRICEMVDYIEATASSHSRAFVIEVMGRHCGWLALLAGVATGADFVFIPERPRDHDWRKDMKLVVQRHRKMGKRKTIVIVAEGARDKNGTKISPSEIKDLLADTSEGGLGLDTRITTLGHVQRGGTAVAYDRMLATLQGVEAVKAVLEATPETETCFIAINENKIVRKPLMQAVKETKEVAVAVDAKDFDKAMGLRDTEFSDQYKSYLTTTNVLIDDHKLPEKNRMKIGFINVGAPAGGMNAAVRAAVAYCLSRGHEPLAIHNGFAGFARHHGDSPLGAVRPFDWLEVDGWASKGGSEIGTNRELPSESGMELIANLIEEYQFDALFIVGGFEAFHAVSELRKARDQYPSLCIPLCLLPATISNNVPGTEYSLGSDTCLNELVNYCDKIKQSASATRRRVFVIETQGGRSGYVATLGGLSVGASAVYIPEEGISLEMLNADVKHLKEVFNQDKGQSRAGRLILINEKASKVYDAKLIASIIREEAHDRFESRESVPGHVQQGGVPSPMDRCRAVRLAIKCIEHLEDFGRNAHNRVKKDPNSTSVIGIQGSEVVFTPIAELEEKDTDWPNRRPKAAHWLDMREVVDILGGRPPYPKPERSLTGLVAKDMKRGIYSSGD</sequence>
<dbReference type="Proteomes" id="UP000236546">
    <property type="component" value="Unassembled WGS sequence"/>
</dbReference>
<reference evidence="20" key="3">
    <citation type="submission" date="2017-08" db="EMBL/GenBank/DDBJ databases">
        <title>Trichoderma gamsii strain T6085, whole genome shotgun sequencing project.</title>
        <authorList>
            <person name="Baroncelli R."/>
        </authorList>
    </citation>
    <scope>NUCLEOTIDE SEQUENCE</scope>
    <source>
        <strain evidence="20">T6085</strain>
    </source>
</reference>
<comment type="catalytic activity">
    <reaction evidence="15 16 17">
        <text>beta-D-fructose 6-phosphate + ATP = beta-D-fructose 1,6-bisphosphate + ADP + H(+)</text>
        <dbReference type="Rhea" id="RHEA:16109"/>
        <dbReference type="ChEBI" id="CHEBI:15378"/>
        <dbReference type="ChEBI" id="CHEBI:30616"/>
        <dbReference type="ChEBI" id="CHEBI:32966"/>
        <dbReference type="ChEBI" id="CHEBI:57634"/>
        <dbReference type="ChEBI" id="CHEBI:456216"/>
        <dbReference type="EC" id="2.7.1.11"/>
    </reaction>
</comment>
<feature type="binding site" evidence="16">
    <location>
        <position position="285"/>
    </location>
    <ligand>
        <name>substrate</name>
        <note>ligand shared between dimeric partners</note>
    </ligand>
</feature>
<dbReference type="OrthoDB" id="537915at2759"/>
<dbReference type="GO" id="GO:0016208">
    <property type="term" value="F:AMP binding"/>
    <property type="evidence" value="ECO:0007669"/>
    <property type="project" value="TreeGrafter"/>
</dbReference>
<dbReference type="AlphaFoldDB" id="A0A0W7W0M9"/>
<dbReference type="GO" id="GO:0030388">
    <property type="term" value="P:fructose 1,6-bisphosphate metabolic process"/>
    <property type="evidence" value="ECO:0007669"/>
    <property type="project" value="TreeGrafter"/>
</dbReference>
<feature type="active site" description="Proton acceptor" evidence="16">
    <location>
        <position position="155"/>
    </location>
</feature>
<dbReference type="GO" id="GO:0061621">
    <property type="term" value="P:canonical glycolysis"/>
    <property type="evidence" value="ECO:0007669"/>
    <property type="project" value="TreeGrafter"/>
</dbReference>
<keyword evidence="8 16" id="KW-0808">Transferase</keyword>
<evidence type="ECO:0000256" key="4">
    <source>
        <dbReference type="ARBA" id="ARBA00004570"/>
    </source>
</evidence>
<dbReference type="GO" id="GO:0048029">
    <property type="term" value="F:monosaccharide binding"/>
    <property type="evidence" value="ECO:0007669"/>
    <property type="project" value="TreeGrafter"/>
</dbReference>
<dbReference type="HAMAP" id="MF_03184">
    <property type="entry name" value="Phosphofructokinase_I_E"/>
    <property type="match status" value="1"/>
</dbReference>
<dbReference type="GeneID" id="29981528"/>
<evidence type="ECO:0000256" key="11">
    <source>
        <dbReference type="ARBA" id="ARBA00022777"/>
    </source>
</evidence>
<evidence type="ECO:0000256" key="5">
    <source>
        <dbReference type="ARBA" id="ARBA00004679"/>
    </source>
</evidence>
<evidence type="ECO:0000256" key="13">
    <source>
        <dbReference type="ARBA" id="ARBA00022842"/>
    </source>
</evidence>
<evidence type="ECO:0000256" key="10">
    <source>
        <dbReference type="ARBA" id="ARBA00022741"/>
    </source>
</evidence>
<keyword evidence="13 16" id="KW-0460">Magnesium</keyword>
<feature type="binding site" evidence="16">
    <location>
        <position position="570"/>
    </location>
    <ligand>
        <name>beta-D-fructose 2,6-bisphosphate</name>
        <dbReference type="ChEBI" id="CHEBI:58579"/>
        <note>allosteric activator; ligand shared between dimeric partners</note>
    </ligand>
</feature>
<dbReference type="Pfam" id="PF00365">
    <property type="entry name" value="PFK"/>
    <property type="match status" value="2"/>
</dbReference>
<dbReference type="PIRSF" id="PIRSF000533">
    <property type="entry name" value="ATP_PFK_euk"/>
    <property type="match status" value="1"/>
</dbReference>